<dbReference type="InterPro" id="IPR011990">
    <property type="entry name" value="TPR-like_helical_dom_sf"/>
</dbReference>
<reference evidence="3 4" key="1">
    <citation type="journal article" date="2012" name="Genome Biol.">
        <title>Genome and low-iron response of an oceanic diatom adapted to chronic iron limitation.</title>
        <authorList>
            <person name="Lommer M."/>
            <person name="Specht M."/>
            <person name="Roy A.S."/>
            <person name="Kraemer L."/>
            <person name="Andreson R."/>
            <person name="Gutowska M.A."/>
            <person name="Wolf J."/>
            <person name="Bergner S.V."/>
            <person name="Schilhabel M.B."/>
            <person name="Klostermeier U.C."/>
            <person name="Beiko R.G."/>
            <person name="Rosenstiel P."/>
            <person name="Hippler M."/>
            <person name="Laroche J."/>
        </authorList>
    </citation>
    <scope>NUCLEOTIDE SEQUENCE [LARGE SCALE GENOMIC DNA]</scope>
    <source>
        <strain evidence="3 4">CCMP1005</strain>
    </source>
</reference>
<dbReference type="SUPFAM" id="SSF81901">
    <property type="entry name" value="HCP-like"/>
    <property type="match status" value="1"/>
</dbReference>
<gene>
    <name evidence="3" type="ORF">THAOC_22123</name>
</gene>
<dbReference type="Pfam" id="PF08238">
    <property type="entry name" value="Sel1"/>
    <property type="match status" value="2"/>
</dbReference>
<comment type="caution">
    <text evidence="3">The sequence shown here is derived from an EMBL/GenBank/DDBJ whole genome shotgun (WGS) entry which is preliminary data.</text>
</comment>
<keyword evidence="1" id="KW-0863">Zinc-finger</keyword>
<evidence type="ECO:0000259" key="2">
    <source>
        <dbReference type="PROSITE" id="PS50089"/>
    </source>
</evidence>
<dbReference type="AlphaFoldDB" id="K0RZA6"/>
<dbReference type="GO" id="GO:0008270">
    <property type="term" value="F:zinc ion binding"/>
    <property type="evidence" value="ECO:0007669"/>
    <property type="project" value="UniProtKB-KW"/>
</dbReference>
<keyword evidence="1" id="KW-0862">Zinc</keyword>
<dbReference type="PANTHER" id="PTHR43628:SF1">
    <property type="entry name" value="CHITIN SYNTHASE REGULATORY FACTOR 2-RELATED"/>
    <property type="match status" value="1"/>
</dbReference>
<evidence type="ECO:0000313" key="4">
    <source>
        <dbReference type="Proteomes" id="UP000266841"/>
    </source>
</evidence>
<sequence length="215" mass="23786">MRRCSECVAAGNELVLFTKGRERSTDDECPICSRLLPLEDNKWMLQTCCMKTTCLGCAYQTRMSDDCPFCRAPNAVSYEEDFPTIKKRVDVGDPVAIHYLGDSYMKGINGFERDVPKAVELLERAAALGSKEAHLQLGVLFDRFSVDWGIDKDLARAVGHYEFAAKQGKALSRHNLGVIEHNTGSKGLALKHFMISAKLGDTDSLEKSRTCSKGG</sequence>
<dbReference type="SUPFAM" id="SSF57850">
    <property type="entry name" value="RING/U-box"/>
    <property type="match status" value="1"/>
</dbReference>
<keyword evidence="4" id="KW-1185">Reference proteome</keyword>
<dbReference type="InterPro" id="IPR006597">
    <property type="entry name" value="Sel1-like"/>
</dbReference>
<dbReference type="PANTHER" id="PTHR43628">
    <property type="entry name" value="ACTIVATOR OF C KINASE PROTEIN 1-RELATED"/>
    <property type="match status" value="1"/>
</dbReference>
<organism evidence="3 4">
    <name type="scientific">Thalassiosira oceanica</name>
    <name type="common">Marine diatom</name>
    <dbReference type="NCBI Taxonomy" id="159749"/>
    <lineage>
        <taxon>Eukaryota</taxon>
        <taxon>Sar</taxon>
        <taxon>Stramenopiles</taxon>
        <taxon>Ochrophyta</taxon>
        <taxon>Bacillariophyta</taxon>
        <taxon>Coscinodiscophyceae</taxon>
        <taxon>Thalassiosirophycidae</taxon>
        <taxon>Thalassiosirales</taxon>
        <taxon>Thalassiosiraceae</taxon>
        <taxon>Thalassiosira</taxon>
    </lineage>
</organism>
<keyword evidence="1" id="KW-0479">Metal-binding</keyword>
<dbReference type="InterPro" id="IPR052945">
    <property type="entry name" value="Mitotic_Regulator"/>
</dbReference>
<name>K0RZA6_THAOC</name>
<dbReference type="EMBL" id="AGNL01027011">
    <property type="protein sequence ID" value="EJK57799.1"/>
    <property type="molecule type" value="Genomic_DNA"/>
</dbReference>
<dbReference type="Gene3D" id="1.25.40.10">
    <property type="entry name" value="Tetratricopeptide repeat domain"/>
    <property type="match status" value="1"/>
</dbReference>
<dbReference type="PROSITE" id="PS50089">
    <property type="entry name" value="ZF_RING_2"/>
    <property type="match status" value="1"/>
</dbReference>
<dbReference type="OrthoDB" id="2384430at2759"/>
<dbReference type="Proteomes" id="UP000266841">
    <property type="component" value="Unassembled WGS sequence"/>
</dbReference>
<evidence type="ECO:0000256" key="1">
    <source>
        <dbReference type="PROSITE-ProRule" id="PRU00175"/>
    </source>
</evidence>
<proteinExistence type="predicted"/>
<dbReference type="InterPro" id="IPR001841">
    <property type="entry name" value="Znf_RING"/>
</dbReference>
<feature type="domain" description="RING-type" evidence="2">
    <location>
        <begin position="29"/>
        <end position="71"/>
    </location>
</feature>
<protein>
    <recommendedName>
        <fullName evidence="2">RING-type domain-containing protein</fullName>
    </recommendedName>
</protein>
<dbReference type="SMART" id="SM00671">
    <property type="entry name" value="SEL1"/>
    <property type="match status" value="2"/>
</dbReference>
<evidence type="ECO:0000313" key="3">
    <source>
        <dbReference type="EMBL" id="EJK57799.1"/>
    </source>
</evidence>
<accession>K0RZA6</accession>